<dbReference type="FunFam" id="1.10.40.30:FF:000002">
    <property type="entry name" value="Fumarate hydratase class II"/>
    <property type="match status" value="1"/>
</dbReference>
<dbReference type="eggNOG" id="COG0114">
    <property type="taxonomic scope" value="Bacteria"/>
</dbReference>
<dbReference type="PROSITE" id="PS00163">
    <property type="entry name" value="FUMARATE_LYASES"/>
    <property type="match status" value="1"/>
</dbReference>
<dbReference type="NCBIfam" id="TIGR00979">
    <property type="entry name" value="fumC_II"/>
    <property type="match status" value="1"/>
</dbReference>
<evidence type="ECO:0000259" key="6">
    <source>
        <dbReference type="Pfam" id="PF10415"/>
    </source>
</evidence>
<dbReference type="GO" id="GO:0006108">
    <property type="term" value="P:malate metabolic process"/>
    <property type="evidence" value="ECO:0007669"/>
    <property type="project" value="TreeGrafter"/>
</dbReference>
<feature type="binding site" description="in site B" evidence="4">
    <location>
        <begin position="128"/>
        <end position="131"/>
    </location>
    <ligand>
        <name>substrate</name>
    </ligand>
</feature>
<evidence type="ECO:0000256" key="2">
    <source>
        <dbReference type="ARBA" id="ARBA00022532"/>
    </source>
</evidence>
<dbReference type="RefSeq" id="WP_006726066.1">
    <property type="nucleotide sequence ID" value="NZ_ALJF01000008.1"/>
</dbReference>
<dbReference type="InterPro" id="IPR018951">
    <property type="entry name" value="Fumarase_C_C"/>
</dbReference>
<dbReference type="STRING" id="1156935.QWE_10377"/>
<dbReference type="InterPro" id="IPR008948">
    <property type="entry name" value="L-Aspartase-like"/>
</dbReference>
<dbReference type="InterPro" id="IPR022761">
    <property type="entry name" value="Fumarate_lyase_N"/>
</dbReference>
<evidence type="ECO:0000256" key="4">
    <source>
        <dbReference type="HAMAP-Rule" id="MF_00743"/>
    </source>
</evidence>
<dbReference type="EMBL" id="ALJF01000008">
    <property type="protein sequence ID" value="EKF59622.1"/>
    <property type="molecule type" value="Genomic_DNA"/>
</dbReference>
<dbReference type="Proteomes" id="UP000007123">
    <property type="component" value="Unassembled WGS sequence"/>
</dbReference>
<dbReference type="PRINTS" id="PR00149">
    <property type="entry name" value="FUMRATELYASE"/>
</dbReference>
<keyword evidence="3 4" id="KW-0456">Lyase</keyword>
<comment type="subunit">
    <text evidence="4">Homotetramer.</text>
</comment>
<dbReference type="GO" id="GO:0005737">
    <property type="term" value="C:cytoplasm"/>
    <property type="evidence" value="ECO:0007669"/>
    <property type="project" value="UniProtKB-SubCell"/>
</dbReference>
<dbReference type="Pfam" id="PF00206">
    <property type="entry name" value="Lyase_1"/>
    <property type="match status" value="1"/>
</dbReference>
<gene>
    <name evidence="4 7" type="primary">fumC</name>
    <name evidence="7" type="ORF">QWE_10377</name>
</gene>
<comment type="similarity">
    <text evidence="1 4">Belongs to the class-II fumarase/aspartase family. Fumarase subfamily.</text>
</comment>
<feature type="domain" description="Fumarate lyase N-terminal" evidence="5">
    <location>
        <begin position="11"/>
        <end position="341"/>
    </location>
</feature>
<sequence length="462" mass="49175">MTHRTETDTFGPIEVASDRYWGAQAERSLGNFKIGWEKQPLPVVRALGIVKQAAARANMALGKLDPALGDAIVTAAQEVIDGKLNDHFPLVVWQTGSGTQSNMNANEVISNRAIEMLGGEMGSKKPVHPNDHVNMSQSSNDTYPTAMHIAASEHVVHHLLPALKHLHAALDAKAKAFAHIIKIGRTHTQDATPLTLGQEFGGYAAQVASSIKRIEITLPGLYELAQGGTAVGTGLNAPVGFAEKVAEEIAKITGLPFVTAPNKFEALAAHDAMVFAHGAINATAAALFKIANDIRFLGSGPRAGLGELALPENEPGSSIMPGKVNPTQSEALTQVCAHIFGNQAAITFAGSQGHFELNVYNPMMAYNFLQSVQLLGDAAVSFTDNCVVGIEAREDNIRKGVETSLMLVTALNSRLGYDTCAKIAKTAHKNGTTLREEAVGGGYLTNEEFDQYVRPELMIGPQ</sequence>
<feature type="binding site" evidence="4">
    <location>
        <position position="318"/>
    </location>
    <ligand>
        <name>substrate</name>
    </ligand>
</feature>
<evidence type="ECO:0000259" key="5">
    <source>
        <dbReference type="Pfam" id="PF00206"/>
    </source>
</evidence>
<dbReference type="AlphaFoldDB" id="K2QWA8"/>
<comment type="catalytic activity">
    <reaction evidence="4">
        <text>(S)-malate = fumarate + H2O</text>
        <dbReference type="Rhea" id="RHEA:12460"/>
        <dbReference type="ChEBI" id="CHEBI:15377"/>
        <dbReference type="ChEBI" id="CHEBI:15589"/>
        <dbReference type="ChEBI" id="CHEBI:29806"/>
        <dbReference type="EC" id="4.2.1.2"/>
    </reaction>
</comment>
<feature type="binding site" evidence="4">
    <location>
        <begin position="323"/>
        <end position="325"/>
    </location>
    <ligand>
        <name>substrate</name>
    </ligand>
</feature>
<feature type="binding site" evidence="4">
    <location>
        <begin position="97"/>
        <end position="99"/>
    </location>
    <ligand>
        <name>substrate</name>
    </ligand>
</feature>
<organism evidence="7 8">
    <name type="scientific">Agrobacterium albertimagni AOL15</name>
    <dbReference type="NCBI Taxonomy" id="1156935"/>
    <lineage>
        <taxon>Bacteria</taxon>
        <taxon>Pseudomonadati</taxon>
        <taxon>Pseudomonadota</taxon>
        <taxon>Alphaproteobacteria</taxon>
        <taxon>Hyphomicrobiales</taxon>
        <taxon>Rhizobiaceae</taxon>
        <taxon>Rhizobium/Agrobacterium group</taxon>
        <taxon>Agrobacterium</taxon>
    </lineage>
</organism>
<evidence type="ECO:0000256" key="1">
    <source>
        <dbReference type="ARBA" id="ARBA00009084"/>
    </source>
</evidence>
<dbReference type="SUPFAM" id="SSF48557">
    <property type="entry name" value="L-aspartase-like"/>
    <property type="match status" value="1"/>
</dbReference>
<name>K2QWA8_9HYPH</name>
<comment type="function">
    <text evidence="4">Involved in the TCA cycle. Catalyzes the stereospecific interconversion of fumarate to L-malate.</text>
</comment>
<feature type="domain" description="Fumarase C C-terminal" evidence="6">
    <location>
        <begin position="407"/>
        <end position="459"/>
    </location>
</feature>
<proteinExistence type="inferred from homology"/>
<accession>K2QWA8</accession>
<dbReference type="EC" id="4.2.1.2" evidence="4"/>
<comment type="miscellaneous">
    <text evidence="4">There are 2 substrate-binding sites: the catalytic A site, and the non-catalytic B site that may play a role in the transfer of substrate or product between the active site and the solvent. Alternatively, the B site may bind allosteric effectors.</text>
</comment>
<comment type="caution">
    <text evidence="7">The sequence shown here is derived from an EMBL/GenBank/DDBJ whole genome shotgun (WGS) entry which is preliminary data.</text>
</comment>
<dbReference type="NCBIfam" id="NF008909">
    <property type="entry name" value="PRK12273.1"/>
    <property type="match status" value="1"/>
</dbReference>
<protein>
    <recommendedName>
        <fullName evidence="4">Fumarate hydratase class II</fullName>
        <shortName evidence="4">Fumarase C</shortName>
        <ecNumber evidence="4">4.2.1.2</ecNumber>
    </recommendedName>
    <alternativeName>
        <fullName evidence="4">Aerobic fumarase</fullName>
    </alternativeName>
    <alternativeName>
        <fullName evidence="4">Iron-independent fumarase</fullName>
    </alternativeName>
</protein>
<dbReference type="InterPro" id="IPR024083">
    <property type="entry name" value="Fumarase/histidase_N"/>
</dbReference>
<evidence type="ECO:0000313" key="7">
    <source>
        <dbReference type="EMBL" id="EKF59622.1"/>
    </source>
</evidence>
<feature type="active site" description="Proton donor/acceptor" evidence="4">
    <location>
        <position position="187"/>
    </location>
</feature>
<dbReference type="GO" id="GO:0006099">
    <property type="term" value="P:tricarboxylic acid cycle"/>
    <property type="evidence" value="ECO:0007669"/>
    <property type="project" value="UniProtKB-UniRule"/>
</dbReference>
<keyword evidence="2 4" id="KW-0816">Tricarboxylic acid cycle</keyword>
<dbReference type="OrthoDB" id="9802809at2"/>
<feature type="active site" evidence="4">
    <location>
        <position position="317"/>
    </location>
</feature>
<dbReference type="PRINTS" id="PR00145">
    <property type="entry name" value="ARGSUCLYASE"/>
</dbReference>
<feature type="binding site" evidence="4">
    <location>
        <position position="186"/>
    </location>
    <ligand>
        <name>substrate</name>
    </ligand>
</feature>
<dbReference type="UniPathway" id="UPA00223">
    <property type="reaction ID" value="UER01007"/>
</dbReference>
<dbReference type="PANTHER" id="PTHR11444">
    <property type="entry name" value="ASPARTATEAMMONIA/ARGININOSUCCINATE/ADENYLOSUCCINATE LYASE"/>
    <property type="match status" value="1"/>
</dbReference>
<dbReference type="PANTHER" id="PTHR11444:SF1">
    <property type="entry name" value="FUMARATE HYDRATASE, MITOCHONDRIAL"/>
    <property type="match status" value="1"/>
</dbReference>
<evidence type="ECO:0000256" key="3">
    <source>
        <dbReference type="ARBA" id="ARBA00023239"/>
    </source>
</evidence>
<keyword evidence="4" id="KW-0963">Cytoplasm</keyword>
<evidence type="ECO:0000313" key="8">
    <source>
        <dbReference type="Proteomes" id="UP000007123"/>
    </source>
</evidence>
<dbReference type="CDD" id="cd01362">
    <property type="entry name" value="Fumarase_classII"/>
    <property type="match status" value="1"/>
</dbReference>
<dbReference type="Gene3D" id="1.10.40.30">
    <property type="entry name" value="Fumarase/aspartase (C-terminal domain)"/>
    <property type="match status" value="1"/>
</dbReference>
<dbReference type="Gene3D" id="1.20.200.10">
    <property type="entry name" value="Fumarase/aspartase (Central domain)"/>
    <property type="match status" value="1"/>
</dbReference>
<dbReference type="InterPro" id="IPR000362">
    <property type="entry name" value="Fumarate_lyase_fam"/>
</dbReference>
<reference evidence="7 8" key="1">
    <citation type="journal article" date="2012" name="J. Bacteriol.">
        <title>Draft Genome Sequence of Agrobacterium albertimagni Strain AOL15.</title>
        <authorList>
            <person name="Trimble W.L."/>
            <person name="Phung le T."/>
            <person name="Meyer F."/>
            <person name="Gilbert J.A."/>
            <person name="Silver S."/>
        </authorList>
    </citation>
    <scope>NUCLEOTIDE SEQUENCE [LARGE SCALE GENOMIC DNA]</scope>
    <source>
        <strain evidence="7 8">AOL15</strain>
    </source>
</reference>
<dbReference type="GO" id="GO:0006106">
    <property type="term" value="P:fumarate metabolic process"/>
    <property type="evidence" value="ECO:0007669"/>
    <property type="project" value="InterPro"/>
</dbReference>
<feature type="site" description="Important for catalytic activity" evidence="4">
    <location>
        <position position="330"/>
    </location>
</feature>
<comment type="pathway">
    <text evidence="4">Carbohydrate metabolism; tricarboxylic acid cycle; (S)-malate from fumarate: step 1/1.</text>
</comment>
<dbReference type="PATRIC" id="fig|1156935.5.peg.2102"/>
<feature type="binding site" evidence="4">
    <location>
        <begin position="138"/>
        <end position="140"/>
    </location>
    <ligand>
        <name>substrate</name>
    </ligand>
</feature>
<dbReference type="InterPro" id="IPR020557">
    <property type="entry name" value="Fumarate_lyase_CS"/>
</dbReference>
<dbReference type="GO" id="GO:0004333">
    <property type="term" value="F:fumarate hydratase activity"/>
    <property type="evidence" value="ECO:0007669"/>
    <property type="project" value="UniProtKB-UniRule"/>
</dbReference>
<dbReference type="InterPro" id="IPR005677">
    <property type="entry name" value="Fum_hydII"/>
</dbReference>
<dbReference type="Gene3D" id="1.10.275.10">
    <property type="entry name" value="Fumarase/aspartase (N-terminal domain)"/>
    <property type="match status" value="1"/>
</dbReference>
<dbReference type="HAMAP" id="MF_00743">
    <property type="entry name" value="FumaraseC"/>
    <property type="match status" value="1"/>
</dbReference>
<dbReference type="FunFam" id="1.10.275.10:FF:000001">
    <property type="entry name" value="Fumarate hydratase, mitochondrial"/>
    <property type="match status" value="1"/>
</dbReference>
<dbReference type="Pfam" id="PF10415">
    <property type="entry name" value="FumaraseC_C"/>
    <property type="match status" value="1"/>
</dbReference>
<keyword evidence="8" id="KW-1185">Reference proteome</keyword>
<dbReference type="FunFam" id="1.20.200.10:FF:000001">
    <property type="entry name" value="Fumarate hydratase, mitochondrial"/>
    <property type="match status" value="1"/>
</dbReference>
<comment type="subcellular location">
    <subcellularLocation>
        <location evidence="4">Cytoplasm</location>
    </subcellularLocation>
</comment>